<dbReference type="InterPro" id="IPR018117">
    <property type="entry name" value="C5_DNA_meth_AS"/>
</dbReference>
<evidence type="ECO:0000256" key="6">
    <source>
        <dbReference type="ARBA" id="ARBA00022771"/>
    </source>
</evidence>
<dbReference type="Pfam" id="PF00176">
    <property type="entry name" value="SNF2-rel_dom"/>
    <property type="match status" value="1"/>
</dbReference>
<dbReference type="STRING" id="1441469.A0A1Q5Q779"/>
<keyword evidence="9" id="KW-0067">ATP-binding</keyword>
<dbReference type="Pfam" id="PF00145">
    <property type="entry name" value="DNA_methylase"/>
    <property type="match status" value="1"/>
</dbReference>
<evidence type="ECO:0000313" key="13">
    <source>
        <dbReference type="Proteomes" id="UP000214365"/>
    </source>
</evidence>
<evidence type="ECO:0000256" key="1">
    <source>
        <dbReference type="ARBA" id="ARBA00022603"/>
    </source>
</evidence>
<dbReference type="SUPFAM" id="SSF52540">
    <property type="entry name" value="P-loop containing nucleoside triphosphate hydrolases"/>
    <property type="match status" value="2"/>
</dbReference>
<dbReference type="GO" id="GO:0008270">
    <property type="term" value="F:zinc ion binding"/>
    <property type="evidence" value="ECO:0007669"/>
    <property type="project" value="UniProtKB-KW"/>
</dbReference>
<gene>
    <name evidence="12" type="ORF">UA08_09055</name>
</gene>
<evidence type="ECO:0000256" key="5">
    <source>
        <dbReference type="ARBA" id="ARBA00022741"/>
    </source>
</evidence>
<dbReference type="SMART" id="SM00487">
    <property type="entry name" value="DEXDc"/>
    <property type="match status" value="1"/>
</dbReference>
<dbReference type="OrthoDB" id="423221at2759"/>
<evidence type="ECO:0000256" key="4">
    <source>
        <dbReference type="ARBA" id="ARBA00022723"/>
    </source>
</evidence>
<dbReference type="Gene3D" id="3.40.50.300">
    <property type="entry name" value="P-loop containing nucleotide triphosphate hydrolases"/>
    <property type="match status" value="1"/>
</dbReference>
<dbReference type="EMBL" id="LFMY01000018">
    <property type="protein sequence ID" value="OKL55705.1"/>
    <property type="molecule type" value="Genomic_DNA"/>
</dbReference>
<dbReference type="InterPro" id="IPR017907">
    <property type="entry name" value="Znf_RING_CS"/>
</dbReference>
<dbReference type="Proteomes" id="UP000214365">
    <property type="component" value="Unassembled WGS sequence"/>
</dbReference>
<evidence type="ECO:0000256" key="3">
    <source>
        <dbReference type="ARBA" id="ARBA00022691"/>
    </source>
</evidence>
<feature type="compositionally biased region" description="Polar residues" evidence="10">
    <location>
        <begin position="59"/>
        <end position="68"/>
    </location>
</feature>
<feature type="compositionally biased region" description="Acidic residues" evidence="10">
    <location>
        <begin position="1769"/>
        <end position="1781"/>
    </location>
</feature>
<keyword evidence="2" id="KW-0808">Transferase</keyword>
<name>A0A1Q5Q779_TALAT</name>
<dbReference type="PANTHER" id="PTHR45626">
    <property type="entry name" value="TRANSCRIPTION TERMINATION FACTOR 2-RELATED"/>
    <property type="match status" value="1"/>
</dbReference>
<keyword evidence="6" id="KW-0863">Zinc-finger</keyword>
<evidence type="ECO:0000256" key="7">
    <source>
        <dbReference type="ARBA" id="ARBA00022801"/>
    </source>
</evidence>
<dbReference type="PROSITE" id="PS00518">
    <property type="entry name" value="ZF_RING_1"/>
    <property type="match status" value="1"/>
</dbReference>
<feature type="compositionally biased region" description="Low complexity" evidence="10">
    <location>
        <begin position="27"/>
        <end position="39"/>
    </location>
</feature>
<keyword evidence="5" id="KW-0547">Nucleotide-binding</keyword>
<dbReference type="InterPro" id="IPR038718">
    <property type="entry name" value="SNF2-like_sf"/>
</dbReference>
<dbReference type="InterPro" id="IPR027417">
    <property type="entry name" value="P-loop_NTPase"/>
</dbReference>
<dbReference type="GO" id="GO:0032259">
    <property type="term" value="P:methylation"/>
    <property type="evidence" value="ECO:0007669"/>
    <property type="project" value="UniProtKB-KW"/>
</dbReference>
<dbReference type="GO" id="GO:0016787">
    <property type="term" value="F:hydrolase activity"/>
    <property type="evidence" value="ECO:0007669"/>
    <property type="project" value="UniProtKB-KW"/>
</dbReference>
<evidence type="ECO:0000313" key="12">
    <source>
        <dbReference type="EMBL" id="OKL55705.1"/>
    </source>
</evidence>
<feature type="compositionally biased region" description="Polar residues" evidence="10">
    <location>
        <begin position="1402"/>
        <end position="1419"/>
    </location>
</feature>
<feature type="compositionally biased region" description="Basic and acidic residues" evidence="10">
    <location>
        <begin position="1789"/>
        <end position="1802"/>
    </location>
</feature>
<dbReference type="InterPro" id="IPR001525">
    <property type="entry name" value="C5_MeTfrase"/>
</dbReference>
<evidence type="ECO:0000256" key="8">
    <source>
        <dbReference type="ARBA" id="ARBA00022833"/>
    </source>
</evidence>
<dbReference type="InterPro" id="IPR000330">
    <property type="entry name" value="SNF2_N"/>
</dbReference>
<dbReference type="RefSeq" id="XP_020115826.1">
    <property type="nucleotide sequence ID" value="XM_020264118.1"/>
</dbReference>
<feature type="region of interest" description="Disordered" evidence="10">
    <location>
        <begin position="1763"/>
        <end position="1816"/>
    </location>
</feature>
<proteinExistence type="predicted"/>
<dbReference type="GO" id="GO:0008094">
    <property type="term" value="F:ATP-dependent activity, acting on DNA"/>
    <property type="evidence" value="ECO:0007669"/>
    <property type="project" value="TreeGrafter"/>
</dbReference>
<keyword evidence="7" id="KW-0378">Hydrolase</keyword>
<feature type="compositionally biased region" description="Basic and acidic residues" evidence="10">
    <location>
        <begin position="46"/>
        <end position="57"/>
    </location>
</feature>
<feature type="region of interest" description="Disordered" evidence="10">
    <location>
        <begin position="1"/>
        <end position="103"/>
    </location>
</feature>
<evidence type="ECO:0000259" key="11">
    <source>
        <dbReference type="SMART" id="SM00487"/>
    </source>
</evidence>
<keyword evidence="8" id="KW-0862">Zinc</keyword>
<dbReference type="SUPFAM" id="SSF53335">
    <property type="entry name" value="S-adenosyl-L-methionine-dependent methyltransferases"/>
    <property type="match status" value="1"/>
</dbReference>
<dbReference type="InterPro" id="IPR029063">
    <property type="entry name" value="SAM-dependent_MTases_sf"/>
</dbReference>
<dbReference type="GeneID" id="31008811"/>
<keyword evidence="3" id="KW-0949">S-adenosyl-L-methionine</keyword>
<organism evidence="12 13">
    <name type="scientific">Talaromyces atroroseus</name>
    <dbReference type="NCBI Taxonomy" id="1441469"/>
    <lineage>
        <taxon>Eukaryota</taxon>
        <taxon>Fungi</taxon>
        <taxon>Dikarya</taxon>
        <taxon>Ascomycota</taxon>
        <taxon>Pezizomycotina</taxon>
        <taxon>Eurotiomycetes</taxon>
        <taxon>Eurotiomycetidae</taxon>
        <taxon>Eurotiales</taxon>
        <taxon>Trichocomaceae</taxon>
        <taxon>Talaromyces</taxon>
        <taxon>Talaromyces sect. Trachyspermi</taxon>
    </lineage>
</organism>
<keyword evidence="1" id="KW-0489">Methyltransferase</keyword>
<dbReference type="GO" id="GO:0005634">
    <property type="term" value="C:nucleus"/>
    <property type="evidence" value="ECO:0007669"/>
    <property type="project" value="TreeGrafter"/>
</dbReference>
<dbReference type="GO" id="GO:0008168">
    <property type="term" value="F:methyltransferase activity"/>
    <property type="evidence" value="ECO:0007669"/>
    <property type="project" value="UniProtKB-KW"/>
</dbReference>
<feature type="region of interest" description="Disordered" evidence="10">
    <location>
        <begin position="1381"/>
        <end position="1435"/>
    </location>
</feature>
<reference evidence="12 13" key="1">
    <citation type="submission" date="2015-06" db="EMBL/GenBank/DDBJ databases">
        <title>Talaromyces atroroseus IBT 11181 draft genome.</title>
        <authorList>
            <person name="Rasmussen K.B."/>
            <person name="Rasmussen S."/>
            <person name="Petersen B."/>
            <person name="Sicheritz-Ponten T."/>
            <person name="Mortensen U.H."/>
            <person name="Thrane U."/>
        </authorList>
    </citation>
    <scope>NUCLEOTIDE SEQUENCE [LARGE SCALE GENOMIC DNA]</scope>
    <source>
        <strain evidence="12 13">IBT 11181</strain>
    </source>
</reference>
<protein>
    <recommendedName>
        <fullName evidence="11">Helicase ATP-binding domain-containing protein</fullName>
    </recommendedName>
</protein>
<feature type="domain" description="Helicase ATP-binding" evidence="11">
    <location>
        <begin position="1127"/>
        <end position="1513"/>
    </location>
</feature>
<comment type="caution">
    <text evidence="12">The sequence shown here is derived from an EMBL/GenBank/DDBJ whole genome shotgun (WGS) entry which is preliminary data.</text>
</comment>
<dbReference type="InterPro" id="IPR050628">
    <property type="entry name" value="SNF2_RAD54_helicase_TF"/>
</dbReference>
<dbReference type="GO" id="GO:0006281">
    <property type="term" value="P:DNA repair"/>
    <property type="evidence" value="ECO:0007669"/>
    <property type="project" value="TreeGrafter"/>
</dbReference>
<dbReference type="PANTHER" id="PTHR45626:SF26">
    <property type="entry name" value="FAMILY HELICASE, PUTATIVE (AFU_ORTHOLOGUE AFUA_2G09120)-RELATED"/>
    <property type="match status" value="1"/>
</dbReference>
<feature type="compositionally biased region" description="Polar residues" evidence="10">
    <location>
        <begin position="1381"/>
        <end position="1393"/>
    </location>
</feature>
<evidence type="ECO:0000256" key="2">
    <source>
        <dbReference type="ARBA" id="ARBA00022679"/>
    </source>
</evidence>
<sequence length="2093" mass="238365">MPHFRTWTQAPKRRREEMLDCDQELESISVSSCASNSASDVEQRDEENQTKTAEGKTPHSPSTRTPKPSNRNDNNNSDSTKLPQCRKVRKKQKTMDPPIPESEYTEIQYVNQVKQKYSPKNGLAGDLPPIHDLDKIFENITLNAVRDVRFKRFVDSLNGRKLRVATVCSGTESPILALEMVISQLKKLGFESFEFKHLFSAEIVEYKQAYIERNFHPPLLFRDAIELHKKTAHTAYGAEREVPTRLDLLVAGFPCVDYSNLNNWRKEFGERGESDDTLRALVAYCEIHRPRIAILENISNAPWSYIGSAFEKVGYHFRSVKVDTKDFYLPQTRERGYAICIERASATNGERLLDEWVSIFLSFQRRASSPFTEFIDLDDEVIEQRKLERLTMSEPRSSPNWSLYKIRHADVRRGTTFGNGRPITHWEEGGKCRPAAWMDRPWFFSQVERVWDTIDVNHLRTLMTSGYDNCFKVRCIDISQGVDRDMDTRPLGIMGCITPSGILYSTARGGQIQGRELLAMQGMPLSRLSLTRENQAQMQDLAGNAMSTTVVGPAILAALMTSYSLLEAEPEETGALENEELTEELKLKILAGLTVSLCSCEGPYGIGRYGLYRCMDCNFTACAACKVNPVHTYKPIPVSQLRIRQDPKRFRELLLWSLPSTIQPPELPLHIYGAMSGQYSSSEETKEIWELFLKTVDVVRLDILMYKSIKRTQRWKVVYEGSNSILHLTIGPRGMHWDLFAKAPFNEPARSHFREILRHPIARMKVNENGPSILEGEWQICAYREQWVWGSIIVTGDDRAIEGLSLDIRGKYERIHNCGGALQSLHRRVPKADEPALFFFLDPRRLGPSQLDSWVFSTDPRRKTDDTPRDIILQLDSKWDYQKLRSSEASSVLASHRQWIDIGTMSLINYDSQMGIVSRIPTSHITLQINGHGCYGCYLPLLSVTTNIIPNMSVPWEQGPWRAVEIGNFEEMNKFAWIWAKFMTWSPCTSWRTAKAEFEICERCSPKMPRMAWTVIKGRERPIEDPVDAARYERDYKLRPPPFRIFTKIENAVNEEYTETGHVCLAVNFKTMFHRACGTIAHRCDASASVDFYWRVSSNDDTDIPRPASYRILNNNGEPKAERPPRFKIPLRSDQRRSLQWALTRESDDMKTFPEEEVEEAVLGPLNWRAEAKVVLHRKIRGGILADHVGFGKTAVVLGLIDCQHEKDILEAGEPCGNAIALKATCIVVPDILFDQWQGEISRFLGETYTVLDIANIVKLAATSIETFQSADIVLVSWAVFTGALYFNKLEETAGGPSPPKANSNVRMFEAWFDDVIGSIENQVDSLQQGGPEAFLEAIQRKRKSVWGTDAYNRYLPSRRLRGKKNAVMAGDSENISSLNQAADSVVGSSRQSLPGAKNDTKGTTPKINKTSNISNQETSLDRSSSDVPSNKKTSIGDVKGTVLHMYRFQRLVIDEFTYLNQDRHALLASLKARSRWIMSGTPPIKGFAAAEKMARLLNVYLGKASDDDYEKSKYKRSGKLSPEKSVFVSFLTDIESENFHFFGDVASRGWHFRRNGLAQHFIDVFMRQNTPEIPPIQWKVHYNPVILSAVERILYLELKLFFESYNPQTKGEKKEKYLYDQRGRVSEIVDTCNTPEQSLVKRSSYYDMLPRWSSATESIDTVLKLIRHRREEMNRVIGEIRIQLKAVSWLFHQLEQNDPRFDALKASLKSNDYGDSNVSDMVQKLLSEAIESYDKDHWKEFWQNGRSADNSMSITRFDGHQMDQNEDRSDEEEEQQEDANGEYVPQSRQEKATPQKKKDGLKPLPNSKSEKEKELREWTNKVRVNILAVVERTRALRFVESGHFFENPRTVPHCQSCGQKGQQRSSKNLSVLGKCGHIVCASCLEDVLSDNKCTAHDCRAAVDEQYVIPGRYFSMCQPIDRPTPLAIPSEDQVILFLQFADLEGPVTAAFERHNISYASVGMSGGRGRSKMKAFAGHDKQVAILQLGTENAAGLNLQNANHVIFFGPFAAKNHYEYQSAITQSSGRVIRFGQKKEVHIWHLVALNTLEVGILQGQDGRTLVRHVDGEFELVLDDEIRADDAKGFEFPAFDWK</sequence>
<dbReference type="Gene3D" id="3.40.50.10810">
    <property type="entry name" value="Tandem AAA-ATPase domain"/>
    <property type="match status" value="1"/>
</dbReference>
<accession>A0A1Q5Q779</accession>
<evidence type="ECO:0000256" key="10">
    <source>
        <dbReference type="SAM" id="MobiDB-lite"/>
    </source>
</evidence>
<evidence type="ECO:0000256" key="9">
    <source>
        <dbReference type="ARBA" id="ARBA00022840"/>
    </source>
</evidence>
<dbReference type="InterPro" id="IPR014001">
    <property type="entry name" value="Helicase_ATP-bd"/>
</dbReference>
<keyword evidence="13" id="KW-1185">Reference proteome</keyword>
<feature type="compositionally biased region" description="Low complexity" evidence="10">
    <location>
        <begin position="69"/>
        <end position="79"/>
    </location>
</feature>
<keyword evidence="4" id="KW-0479">Metal-binding</keyword>
<dbReference type="PROSITE" id="PS00094">
    <property type="entry name" value="C5_MTASE_1"/>
    <property type="match status" value="1"/>
</dbReference>
<dbReference type="Gene3D" id="3.40.50.150">
    <property type="entry name" value="Vaccinia Virus protein VP39"/>
    <property type="match status" value="1"/>
</dbReference>
<dbReference type="GO" id="GO:0005524">
    <property type="term" value="F:ATP binding"/>
    <property type="evidence" value="ECO:0007669"/>
    <property type="project" value="UniProtKB-KW"/>
</dbReference>